<feature type="signal peptide" evidence="3">
    <location>
        <begin position="1"/>
        <end position="22"/>
    </location>
</feature>
<dbReference type="Pfam" id="PF07676">
    <property type="entry name" value="PD40"/>
    <property type="match status" value="1"/>
</dbReference>
<protein>
    <submittedName>
        <fullName evidence="5">Prolyl oligopeptidase family serine peptidase</fullName>
    </submittedName>
</protein>
<dbReference type="InterPro" id="IPR029058">
    <property type="entry name" value="AB_hydrolase_fold"/>
</dbReference>
<dbReference type="RefSeq" id="WP_405286755.1">
    <property type="nucleotide sequence ID" value="NZ_JBBHLI010000004.1"/>
</dbReference>
<organism evidence="5 6">
    <name type="scientific">Gaopeijia maritima</name>
    <dbReference type="NCBI Taxonomy" id="3119007"/>
    <lineage>
        <taxon>Bacteria</taxon>
        <taxon>Pseudomonadati</taxon>
        <taxon>Gemmatimonadota</taxon>
        <taxon>Longimicrobiia</taxon>
        <taxon>Gaopeijiales</taxon>
        <taxon>Gaopeijiaceae</taxon>
        <taxon>Gaopeijia</taxon>
    </lineage>
</organism>
<dbReference type="Gene3D" id="3.40.50.1820">
    <property type="entry name" value="alpha/beta hydrolase"/>
    <property type="match status" value="1"/>
</dbReference>
<keyword evidence="6" id="KW-1185">Reference proteome</keyword>
<sequence length="743" mass="81824">MSRCRTLSVALALGLASGSAAAAQQPRAFTADDALAVQTLSVDDLSPDGRWAAITIRTHRDRLDVDHFRFGDPTYVTPSLERFEVIDTRTGEATALFDDRVQVDAVSFSPDGSRLAWFRTVGERRVLEVWDSGSGAVNEVALDTPLEIASTSGLGWRPDGEGWLLQLREEGWADEARAAFAEMTEGPIVVHDGSEPFLDWDRVRNLGDLAVPALVGVDGSVRTLLPEGGWGGFTFTADGGALTAVGEKPLKTVYEGSDGTEWRLLHLDLASGDTTQLVEPSTDRVRADFSPDGTRWAWADDGDLFVRALGDDEPVNLTEGDRGPVSASDTTAVRYSLMRWSPDGERLLASSQRGWHLVDAESGAARLVLPMDDEAREEGPRMNVVGWDPEGDRLAIATSARDRWARGLAWLDLASGALQSVRSDANLYSSWTLSDDGSTLVYRMSDGDRPDELWAADSGLTAPRALTDLNPWIDEVALTRSELVEYLDVDGERQYGILYYPVDYVEGQRYPLVAEVYEEFFDNGFNHRMNLVASQGWFGFRPSVDLEEGFPGEAWMKGVTTGINTLIDRGLVDGRRLGIHGTSYGGYAVNLIVTQTDRFAAAINISGKVNIISFLGDSEKITTRNYRAAESGQDRIGATLWEQPQKYLAHTAVLAADRIDTPLLLLTGEGDWNVPATNQREMYYALRRLGKDVVWVNYMRAGHGAGRAGTEEDFHDHWSRILDWYRTHFDEAIADDDAVVSNE</sequence>
<evidence type="ECO:0000256" key="2">
    <source>
        <dbReference type="ARBA" id="ARBA00022825"/>
    </source>
</evidence>
<proteinExistence type="predicted"/>
<dbReference type="InterPro" id="IPR001375">
    <property type="entry name" value="Peptidase_S9_cat"/>
</dbReference>
<keyword evidence="1" id="KW-0378">Hydrolase</keyword>
<dbReference type="Pfam" id="PF00326">
    <property type="entry name" value="Peptidase_S9"/>
    <property type="match status" value="1"/>
</dbReference>
<keyword evidence="2" id="KW-0720">Serine protease</keyword>
<gene>
    <name evidence="5" type="ORF">WI372_08610</name>
</gene>
<evidence type="ECO:0000256" key="1">
    <source>
        <dbReference type="ARBA" id="ARBA00022801"/>
    </source>
</evidence>
<comment type="caution">
    <text evidence="5">The sequence shown here is derived from an EMBL/GenBank/DDBJ whole genome shotgun (WGS) entry which is preliminary data.</text>
</comment>
<dbReference type="EMBL" id="JBBHLI010000004">
    <property type="protein sequence ID" value="MEK9501036.1"/>
    <property type="molecule type" value="Genomic_DNA"/>
</dbReference>
<feature type="domain" description="Peptidase S9 prolyl oligopeptidase catalytic" evidence="4">
    <location>
        <begin position="557"/>
        <end position="730"/>
    </location>
</feature>
<dbReference type="Gene3D" id="2.120.10.30">
    <property type="entry name" value="TolB, C-terminal domain"/>
    <property type="match status" value="2"/>
</dbReference>
<dbReference type="InterPro" id="IPR011659">
    <property type="entry name" value="WD40"/>
</dbReference>
<evidence type="ECO:0000259" key="4">
    <source>
        <dbReference type="Pfam" id="PF00326"/>
    </source>
</evidence>
<dbReference type="InterPro" id="IPR015943">
    <property type="entry name" value="WD40/YVTN_repeat-like_dom_sf"/>
</dbReference>
<dbReference type="PANTHER" id="PTHR42776:SF27">
    <property type="entry name" value="DIPEPTIDYL PEPTIDASE FAMILY MEMBER 6"/>
    <property type="match status" value="1"/>
</dbReference>
<keyword evidence="2" id="KW-0645">Protease</keyword>
<feature type="chain" id="PRO_5046513182" evidence="3">
    <location>
        <begin position="23"/>
        <end position="743"/>
    </location>
</feature>
<dbReference type="Proteomes" id="UP001484239">
    <property type="component" value="Unassembled WGS sequence"/>
</dbReference>
<dbReference type="SUPFAM" id="SSF82171">
    <property type="entry name" value="DPP6 N-terminal domain-like"/>
    <property type="match status" value="1"/>
</dbReference>
<dbReference type="SUPFAM" id="SSF53474">
    <property type="entry name" value="alpha/beta-Hydrolases"/>
    <property type="match status" value="1"/>
</dbReference>
<evidence type="ECO:0000313" key="6">
    <source>
        <dbReference type="Proteomes" id="UP001484239"/>
    </source>
</evidence>
<evidence type="ECO:0000313" key="5">
    <source>
        <dbReference type="EMBL" id="MEK9501036.1"/>
    </source>
</evidence>
<reference evidence="5 6" key="1">
    <citation type="submission" date="2024-02" db="EMBL/GenBank/DDBJ databases">
        <title>A novel Gemmatimonadota bacterium.</title>
        <authorList>
            <person name="Du Z.-J."/>
            <person name="Ye Y.-Q."/>
        </authorList>
    </citation>
    <scope>NUCLEOTIDE SEQUENCE [LARGE SCALE GENOMIC DNA]</scope>
    <source>
        <strain evidence="5 6">DH-20</strain>
    </source>
</reference>
<evidence type="ECO:0000256" key="3">
    <source>
        <dbReference type="SAM" id="SignalP"/>
    </source>
</evidence>
<accession>A0ABU9E932</accession>
<keyword evidence="3" id="KW-0732">Signal</keyword>
<dbReference type="Gene3D" id="2.130.10.10">
    <property type="entry name" value="YVTN repeat-like/Quinoprotein amine dehydrogenase"/>
    <property type="match status" value="1"/>
</dbReference>
<dbReference type="InterPro" id="IPR011042">
    <property type="entry name" value="6-blade_b-propeller_TolB-like"/>
</dbReference>
<dbReference type="PANTHER" id="PTHR42776">
    <property type="entry name" value="SERINE PEPTIDASE S9 FAMILY MEMBER"/>
    <property type="match status" value="1"/>
</dbReference>
<name>A0ABU9E932_9BACT</name>